<feature type="compositionally biased region" description="Basic and acidic residues" evidence="1">
    <location>
        <begin position="153"/>
        <end position="163"/>
    </location>
</feature>
<proteinExistence type="predicted"/>
<keyword evidence="3" id="KW-1185">Reference proteome</keyword>
<gene>
    <name evidence="2" type="ORF">KV396_10040</name>
</gene>
<dbReference type="Proteomes" id="UP000831963">
    <property type="component" value="Chromosome"/>
</dbReference>
<evidence type="ECO:0000313" key="2">
    <source>
        <dbReference type="EMBL" id="UPL14798.1"/>
    </source>
</evidence>
<dbReference type="EMBL" id="CP078077">
    <property type="protein sequence ID" value="UPL14798.1"/>
    <property type="molecule type" value="Genomic_DNA"/>
</dbReference>
<organism evidence="2 3">
    <name type="scientific">Microbacterium galbinum</name>
    <dbReference type="NCBI Taxonomy" id="2851646"/>
    <lineage>
        <taxon>Bacteria</taxon>
        <taxon>Bacillati</taxon>
        <taxon>Actinomycetota</taxon>
        <taxon>Actinomycetes</taxon>
        <taxon>Micrococcales</taxon>
        <taxon>Microbacteriaceae</taxon>
        <taxon>Microbacterium</taxon>
    </lineage>
</organism>
<name>A0ABY4ITD5_9MICO</name>
<reference evidence="2 3" key="1">
    <citation type="submission" date="2021-06" db="EMBL/GenBank/DDBJ databases">
        <title>Genome-based taxonomic framework of Microbacterium strains isolated from marine environment, the description of four new species and reclassification of four preexisting species.</title>
        <authorList>
            <person name="Lee S.D."/>
            <person name="Kim S.-M."/>
            <person name="Byeon Y.-S."/>
            <person name="Yang H.L."/>
            <person name="Kim I.S."/>
        </authorList>
    </citation>
    <scope>NUCLEOTIDE SEQUENCE [LARGE SCALE GENOMIC DNA]</scope>
    <source>
        <strain evidence="2 3">SSW1-36</strain>
    </source>
</reference>
<dbReference type="RefSeq" id="WP_247623315.1">
    <property type="nucleotide sequence ID" value="NZ_CP078077.1"/>
</dbReference>
<sequence length="173" mass="18651">MNAQLKIAGQNPELLGLGSVLVGSLPAALMTDDAPDHYTVEAVFTRKADRDEVDAIQSSEMRDHLSANGYPTVELHVADRRLEIANTNLEELRDGLASVLAQRLAEITTALHTARAQAADRFQIASDREQERAALVAALADAVVFTPPSGSDRSSDDDSRIEDWVEEGGAVRS</sequence>
<accession>A0ABY4ITD5</accession>
<evidence type="ECO:0000313" key="3">
    <source>
        <dbReference type="Proteomes" id="UP000831963"/>
    </source>
</evidence>
<feature type="region of interest" description="Disordered" evidence="1">
    <location>
        <begin position="146"/>
        <end position="173"/>
    </location>
</feature>
<protein>
    <submittedName>
        <fullName evidence="2">Uncharacterized protein</fullName>
    </submittedName>
</protein>
<evidence type="ECO:0000256" key="1">
    <source>
        <dbReference type="SAM" id="MobiDB-lite"/>
    </source>
</evidence>